<gene>
    <name evidence="1" type="ORF">QJS10_CPB14g01013</name>
</gene>
<reference evidence="1" key="1">
    <citation type="journal article" date="2023" name="Nat. Commun.">
        <title>Diploid and tetraploid genomes of Acorus and the evolution of monocots.</title>
        <authorList>
            <person name="Ma L."/>
            <person name="Liu K.W."/>
            <person name="Li Z."/>
            <person name="Hsiao Y.Y."/>
            <person name="Qi Y."/>
            <person name="Fu T."/>
            <person name="Tang G.D."/>
            <person name="Zhang D."/>
            <person name="Sun W.H."/>
            <person name="Liu D.K."/>
            <person name="Li Y."/>
            <person name="Chen G.Z."/>
            <person name="Liu X.D."/>
            <person name="Liao X.Y."/>
            <person name="Jiang Y.T."/>
            <person name="Yu X."/>
            <person name="Hao Y."/>
            <person name="Huang J."/>
            <person name="Zhao X.W."/>
            <person name="Ke S."/>
            <person name="Chen Y.Y."/>
            <person name="Wu W.L."/>
            <person name="Hsu J.L."/>
            <person name="Lin Y.F."/>
            <person name="Huang M.D."/>
            <person name="Li C.Y."/>
            <person name="Huang L."/>
            <person name="Wang Z.W."/>
            <person name="Zhao X."/>
            <person name="Zhong W.Y."/>
            <person name="Peng D.H."/>
            <person name="Ahmad S."/>
            <person name="Lan S."/>
            <person name="Zhang J.S."/>
            <person name="Tsai W.C."/>
            <person name="Van de Peer Y."/>
            <person name="Liu Z.J."/>
        </authorList>
    </citation>
    <scope>NUCLEOTIDE SEQUENCE</scope>
    <source>
        <strain evidence="1">CP</strain>
    </source>
</reference>
<keyword evidence="2" id="KW-1185">Reference proteome</keyword>
<accession>A0AAV9DC60</accession>
<evidence type="ECO:0000313" key="1">
    <source>
        <dbReference type="EMBL" id="KAK1298546.1"/>
    </source>
</evidence>
<name>A0AAV9DC60_ACOCL</name>
<dbReference type="AlphaFoldDB" id="A0AAV9DC60"/>
<reference evidence="1" key="2">
    <citation type="submission" date="2023-06" db="EMBL/GenBank/DDBJ databases">
        <authorList>
            <person name="Ma L."/>
            <person name="Liu K.-W."/>
            <person name="Li Z."/>
            <person name="Hsiao Y.-Y."/>
            <person name="Qi Y."/>
            <person name="Fu T."/>
            <person name="Tang G."/>
            <person name="Zhang D."/>
            <person name="Sun W.-H."/>
            <person name="Liu D.-K."/>
            <person name="Li Y."/>
            <person name="Chen G.-Z."/>
            <person name="Liu X.-D."/>
            <person name="Liao X.-Y."/>
            <person name="Jiang Y.-T."/>
            <person name="Yu X."/>
            <person name="Hao Y."/>
            <person name="Huang J."/>
            <person name="Zhao X.-W."/>
            <person name="Ke S."/>
            <person name="Chen Y.-Y."/>
            <person name="Wu W.-L."/>
            <person name="Hsu J.-L."/>
            <person name="Lin Y.-F."/>
            <person name="Huang M.-D."/>
            <person name="Li C.-Y."/>
            <person name="Huang L."/>
            <person name="Wang Z.-W."/>
            <person name="Zhao X."/>
            <person name="Zhong W.-Y."/>
            <person name="Peng D.-H."/>
            <person name="Ahmad S."/>
            <person name="Lan S."/>
            <person name="Zhang J.-S."/>
            <person name="Tsai W.-C."/>
            <person name="Van De Peer Y."/>
            <person name="Liu Z.-J."/>
        </authorList>
    </citation>
    <scope>NUCLEOTIDE SEQUENCE</scope>
    <source>
        <strain evidence="1">CP</strain>
        <tissue evidence="1">Leaves</tissue>
    </source>
</reference>
<organism evidence="1 2">
    <name type="scientific">Acorus calamus</name>
    <name type="common">Sweet flag</name>
    <dbReference type="NCBI Taxonomy" id="4465"/>
    <lineage>
        <taxon>Eukaryota</taxon>
        <taxon>Viridiplantae</taxon>
        <taxon>Streptophyta</taxon>
        <taxon>Embryophyta</taxon>
        <taxon>Tracheophyta</taxon>
        <taxon>Spermatophyta</taxon>
        <taxon>Magnoliopsida</taxon>
        <taxon>Liliopsida</taxon>
        <taxon>Acoraceae</taxon>
        <taxon>Acorus</taxon>
    </lineage>
</organism>
<sequence length="118" mass="12873">MSEILSQDTGFDGLVLHLDASCESVEGAFSRFILGAHGIRWFKSATRHSGWMTENLSQDTGFIGPVRKVMESMVGSIDVVARLQKQLPTIVKAAQSHNQTHTKVSNIEVVDSDAIKSS</sequence>
<dbReference type="EMBL" id="JAUJYO010000014">
    <property type="protein sequence ID" value="KAK1298546.1"/>
    <property type="molecule type" value="Genomic_DNA"/>
</dbReference>
<proteinExistence type="predicted"/>
<protein>
    <submittedName>
        <fullName evidence="1">Uncharacterized protein</fullName>
    </submittedName>
</protein>
<dbReference type="Proteomes" id="UP001180020">
    <property type="component" value="Unassembled WGS sequence"/>
</dbReference>
<evidence type="ECO:0000313" key="2">
    <source>
        <dbReference type="Proteomes" id="UP001180020"/>
    </source>
</evidence>
<comment type="caution">
    <text evidence="1">The sequence shown here is derived from an EMBL/GenBank/DDBJ whole genome shotgun (WGS) entry which is preliminary data.</text>
</comment>